<protein>
    <submittedName>
        <fullName evidence="2">Peptide synthase</fullName>
    </submittedName>
</protein>
<accession>A0A1Y5E3M4</accession>
<reference evidence="3" key="1">
    <citation type="journal article" date="2017" name="Proc. Natl. Acad. Sci. U.S.A.">
        <title>Simulation of Deepwater Horizon oil plume reveals substrate specialization within a complex community of hydrocarbon degraders.</title>
        <authorList>
            <person name="Hu P."/>
            <person name="Dubinsky E.A."/>
            <person name="Probst A.J."/>
            <person name="Wang J."/>
            <person name="Sieber C.M.K."/>
            <person name="Tom L.M."/>
            <person name="Gardinali P."/>
            <person name="Banfield J.F."/>
            <person name="Atlas R.M."/>
            <person name="Andersen G.L."/>
        </authorList>
    </citation>
    <scope>NUCLEOTIDE SEQUENCE [LARGE SCALE GENOMIC DNA]</scope>
</reference>
<dbReference type="Proteomes" id="UP000243053">
    <property type="component" value="Unassembled WGS sequence"/>
</dbReference>
<evidence type="ECO:0000259" key="1">
    <source>
        <dbReference type="Pfam" id="PF00501"/>
    </source>
</evidence>
<comment type="caution">
    <text evidence="2">The sequence shown here is derived from an EMBL/GenBank/DDBJ whole genome shotgun (WGS) entry which is preliminary data.</text>
</comment>
<organism evidence="2 3">
    <name type="scientific">Colwellia psychrerythraea</name>
    <name type="common">Vibrio psychroerythus</name>
    <dbReference type="NCBI Taxonomy" id="28229"/>
    <lineage>
        <taxon>Bacteria</taxon>
        <taxon>Pseudomonadati</taxon>
        <taxon>Pseudomonadota</taxon>
        <taxon>Gammaproteobacteria</taxon>
        <taxon>Alteromonadales</taxon>
        <taxon>Colwelliaceae</taxon>
        <taxon>Colwellia</taxon>
    </lineage>
</organism>
<dbReference type="PANTHER" id="PTHR43767">
    <property type="entry name" value="LONG-CHAIN-FATTY-ACID--COA LIGASE"/>
    <property type="match status" value="1"/>
</dbReference>
<sequence length="603" mass="65343">MTETMDKSNQANLCRHLAHAAIATPNALAVAVQKKQRGKLNYQEIDFVSLHQRSDEIAYALNAYGLKSGMKAVLMVTPSIDFFALTFALFKAGIIPILVDPGMGIKNLKQCFVESAPDAFIGIPKAHIARVLFGWGKVSVKKLLTVTPVDSGAGANMFASLIGGMSLTKLLARYPVPKKQIQNNATPKGSSSFDMVKLSDDAMSAILFTSGSTGTPKGVVYSHKMFEAQITALKEDYAIEPGERDLATFPLFSLFGPALGMASIVPDMDASKPIEANPAYIFEAIEKYQCTNLFANPALIEVLGQAGTTKVPTTKADAELANNAVVKLTSLKRVISAGAPATLPSIELFTQLLNDNVPVLTSYGATESLPLTKIASVDLLETSHITDNGGGICVGKPVNGVELSIIEITEETIETWHDNLALPVNTIGEIVVKGDMVSHQYYNRALATAQAKIIDTDSNAACSNGNVVRHRMGDLGYLDESGLLWMCGRKAHRVETDKKVLFSIPCERIFNTHHSVKRTALVGVKINHKSVPLLCVELTDEAKNNEDFDEAILFSALKVSALAHKQTSAISHFLIHENFPVDIRHNAKIFREKLAVWAQQELD</sequence>
<dbReference type="PANTHER" id="PTHR43767:SF1">
    <property type="entry name" value="NONRIBOSOMAL PEPTIDE SYNTHASE PES1 (EUROFUNG)-RELATED"/>
    <property type="match status" value="1"/>
</dbReference>
<dbReference type="InterPro" id="IPR020845">
    <property type="entry name" value="AMP-binding_CS"/>
</dbReference>
<dbReference type="Pfam" id="PF00501">
    <property type="entry name" value="AMP-binding"/>
    <property type="match status" value="1"/>
</dbReference>
<evidence type="ECO:0000313" key="2">
    <source>
        <dbReference type="EMBL" id="OUR76790.1"/>
    </source>
</evidence>
<dbReference type="PROSITE" id="PS00455">
    <property type="entry name" value="AMP_BINDING"/>
    <property type="match status" value="1"/>
</dbReference>
<dbReference type="NCBIfam" id="NF006754">
    <property type="entry name" value="PRK09274.1"/>
    <property type="match status" value="1"/>
</dbReference>
<evidence type="ECO:0000313" key="3">
    <source>
        <dbReference type="Proteomes" id="UP000243053"/>
    </source>
</evidence>
<dbReference type="NCBIfam" id="NF045785">
    <property type="entry name" value="OlefBLtnSynShew"/>
    <property type="match status" value="1"/>
</dbReference>
<gene>
    <name evidence="2" type="ORF">A9Q75_15945</name>
</gene>
<dbReference type="InterPro" id="IPR000873">
    <property type="entry name" value="AMP-dep_synth/lig_dom"/>
</dbReference>
<dbReference type="InterPro" id="IPR042099">
    <property type="entry name" value="ANL_N_sf"/>
</dbReference>
<dbReference type="InterPro" id="IPR054910">
    <property type="entry name" value="OlefBLtnSynShew"/>
</dbReference>
<feature type="domain" description="AMP-dependent synthetase/ligase" evidence="1">
    <location>
        <begin position="22"/>
        <end position="442"/>
    </location>
</feature>
<dbReference type="SUPFAM" id="SSF56801">
    <property type="entry name" value="Acetyl-CoA synthetase-like"/>
    <property type="match status" value="1"/>
</dbReference>
<dbReference type="InterPro" id="IPR050237">
    <property type="entry name" value="ATP-dep_AMP-bd_enzyme"/>
</dbReference>
<dbReference type="Gene3D" id="3.40.50.12780">
    <property type="entry name" value="N-terminal domain of ligase-like"/>
    <property type="match status" value="1"/>
</dbReference>
<proteinExistence type="predicted"/>
<dbReference type="EMBL" id="MAAF01000096">
    <property type="protein sequence ID" value="OUR76790.1"/>
    <property type="molecule type" value="Genomic_DNA"/>
</dbReference>
<dbReference type="AlphaFoldDB" id="A0A1Y5E3M4"/>
<name>A0A1Y5E3M4_COLPS</name>